<sequence>METYIMHRHHRILCAHVFHSYLAVVAGLCVEADYIFIPEDPPKPDWPERLCKQLTQASEQKNKKKRRNESNIQFHSAHIRND</sequence>
<name>A0A2M4D9F9_ANODA</name>
<dbReference type="Gene3D" id="3.40.50.460">
    <property type="entry name" value="Phosphofructokinase domain"/>
    <property type="match status" value="1"/>
</dbReference>
<feature type="transmembrane region" description="Helical" evidence="2">
    <location>
        <begin position="12"/>
        <end position="37"/>
    </location>
</feature>
<dbReference type="AlphaFoldDB" id="A0A2M4D9F9"/>
<keyword evidence="3" id="KW-0418">Kinase</keyword>
<keyword evidence="2" id="KW-1133">Transmembrane helix</keyword>
<evidence type="ECO:0000256" key="1">
    <source>
        <dbReference type="SAM" id="MobiDB-lite"/>
    </source>
</evidence>
<evidence type="ECO:0000256" key="2">
    <source>
        <dbReference type="SAM" id="Phobius"/>
    </source>
</evidence>
<feature type="region of interest" description="Disordered" evidence="1">
    <location>
        <begin position="57"/>
        <end position="82"/>
    </location>
</feature>
<proteinExistence type="predicted"/>
<organism evidence="3">
    <name type="scientific">Anopheles darlingi</name>
    <name type="common">Mosquito</name>
    <dbReference type="NCBI Taxonomy" id="43151"/>
    <lineage>
        <taxon>Eukaryota</taxon>
        <taxon>Metazoa</taxon>
        <taxon>Ecdysozoa</taxon>
        <taxon>Arthropoda</taxon>
        <taxon>Hexapoda</taxon>
        <taxon>Insecta</taxon>
        <taxon>Pterygota</taxon>
        <taxon>Neoptera</taxon>
        <taxon>Endopterygota</taxon>
        <taxon>Diptera</taxon>
        <taxon>Nematocera</taxon>
        <taxon>Culicoidea</taxon>
        <taxon>Culicidae</taxon>
        <taxon>Anophelinae</taxon>
        <taxon>Anopheles</taxon>
    </lineage>
</organism>
<dbReference type="GO" id="GO:0003872">
    <property type="term" value="F:6-phosphofructokinase activity"/>
    <property type="evidence" value="ECO:0007669"/>
    <property type="project" value="InterPro"/>
</dbReference>
<keyword evidence="3" id="KW-0808">Transferase</keyword>
<keyword evidence="2" id="KW-0812">Transmembrane</keyword>
<keyword evidence="2" id="KW-0472">Membrane</keyword>
<dbReference type="EMBL" id="GGFL01010044">
    <property type="protein sequence ID" value="MBW74222.1"/>
    <property type="molecule type" value="Transcribed_RNA"/>
</dbReference>
<reference evidence="3" key="1">
    <citation type="submission" date="2018-01" db="EMBL/GenBank/DDBJ databases">
        <title>An insight into the sialome of Amazonian anophelines.</title>
        <authorList>
            <person name="Ribeiro J.M."/>
            <person name="Scarpassa V."/>
            <person name="Calvo E."/>
        </authorList>
    </citation>
    <scope>NUCLEOTIDE SEQUENCE</scope>
</reference>
<evidence type="ECO:0000313" key="3">
    <source>
        <dbReference type="EMBL" id="MBW74222.1"/>
    </source>
</evidence>
<protein>
    <submittedName>
        <fullName evidence="3">Putative phosphofructokinase</fullName>
    </submittedName>
</protein>
<dbReference type="VEuPathDB" id="VectorBase:ADAC000647"/>
<dbReference type="InterPro" id="IPR035966">
    <property type="entry name" value="PKF_sf"/>
</dbReference>
<accession>A0A2M4D9F9</accession>
<dbReference type="VEuPathDB" id="VectorBase:ADAR2_011971"/>
<dbReference type="SUPFAM" id="SSF53784">
    <property type="entry name" value="Phosphofructokinase"/>
    <property type="match status" value="1"/>
</dbReference>